<evidence type="ECO:0000256" key="5">
    <source>
        <dbReference type="ARBA" id="ARBA00022916"/>
    </source>
</evidence>
<dbReference type="InterPro" id="IPR019734">
    <property type="entry name" value="TPR_rpt"/>
</dbReference>
<feature type="compositionally biased region" description="Low complexity" evidence="6">
    <location>
        <begin position="53"/>
        <end position="64"/>
    </location>
</feature>
<reference evidence="9 10" key="1">
    <citation type="submission" date="2020-05" db="EMBL/GenBank/DDBJ databases">
        <title>Genomic Encyclopedia of Type Strains, Phase IV (KMG-V): Genome sequencing to study the core and pangenomes of soil and plant-associated prokaryotes.</title>
        <authorList>
            <person name="Whitman W."/>
        </authorList>
    </citation>
    <scope>NUCLEOTIDE SEQUENCE [LARGE SCALE GENOMIC DNA]</scope>
    <source>
        <strain evidence="9 10">C29</strain>
    </source>
</reference>
<dbReference type="SMART" id="SM00028">
    <property type="entry name" value="TPR"/>
    <property type="match status" value="10"/>
</dbReference>
<keyword evidence="10" id="KW-1185">Reference proteome</keyword>
<feature type="compositionally biased region" description="Low complexity" evidence="6">
    <location>
        <begin position="323"/>
        <end position="368"/>
    </location>
</feature>
<keyword evidence="5" id="KW-0135">Cellulose biosynthesis</keyword>
<evidence type="ECO:0000256" key="6">
    <source>
        <dbReference type="SAM" id="MobiDB-lite"/>
    </source>
</evidence>
<keyword evidence="2 7" id="KW-0732">Signal</keyword>
<feature type="region of interest" description="Disordered" evidence="6">
    <location>
        <begin position="43"/>
        <end position="64"/>
    </location>
</feature>
<keyword evidence="4" id="KW-0802">TPR repeat</keyword>
<dbReference type="InterPro" id="IPR011990">
    <property type="entry name" value="TPR-like_helical_dom_sf"/>
</dbReference>
<protein>
    <submittedName>
        <fullName evidence="9">Tetratricopeptide (TPR) repeat protein</fullName>
    </submittedName>
</protein>
<keyword evidence="3" id="KW-0677">Repeat</keyword>
<dbReference type="Gene3D" id="1.25.40.10">
    <property type="entry name" value="Tetratricopeptide repeat domain"/>
    <property type="match status" value="5"/>
</dbReference>
<feature type="compositionally biased region" description="Low complexity" evidence="6">
    <location>
        <begin position="1060"/>
        <end position="1071"/>
    </location>
</feature>
<dbReference type="Pfam" id="PF05420">
    <property type="entry name" value="BCSC_C"/>
    <property type="match status" value="1"/>
</dbReference>
<dbReference type="PANTHER" id="PTHR45586:SF1">
    <property type="entry name" value="LIPOPOLYSACCHARIDE ASSEMBLY PROTEIN B"/>
    <property type="match status" value="1"/>
</dbReference>
<sequence>MPQHPCLNERRTGTLPAPVTNVIALACAALLHGLAAPGAMAQATSAPVPAPGPSATQAASAGPAGAVQTLIDQARHWQQRQRPDLATQTWNKLLAIDPRQPDALQGLATLSIEAGRFDEAGGYVDRLRQVQPGNASLDRLSRQVRTRTTSQSLLATARQQAQAGQMEAAAKSYRQALGGQPPSDDLALEYYQTLGGTREGWDEARRGLERLAQAQPSQSGVQLAYARHLSYRESTRREAIQRLSTLAVRDDAPAAVRQDARTAWRQALLWMGAGADSALVRQYVATVGEDPRLSAQMQARGSGSSGSGSAAAPAVSAAAATPARGAGTSAEPASAATSAAARTAAAPREAAPPAARTASTAPARAPEPVSERTDAPRGTAQRQAYAALNAGDVDAAATQFEALLRQRPLDTESLAGLGLVRLRQERFDESVELLGRAVATPSGARWKPMERSARHWQQLHEAHAARLAGDTDRAVRLARASIELDPKEPEAQVLLGDLLVGQGRLAPAEAAYRAALQADARHARATAGLIGVLGASGRVEQAQAMVRDLDAEQLARLGGAGALRANQQRLQAEMALQRGDVAGAQALLEQAAALAPAAPWVRLALGQLLVRQNRSAEARAQLDAMVVPTSGGERADALHARALLQAELKDWAGVMQTLEQVPRRERSIAMDRLQRRAAVQAQAAEAVAMYRAGQVAPAAALLAEAETAAGQDPELVGAVAGAYLDLGNEARASQLIRATLAAQPQAGPALLLRHAGLLLQTRQDVELAGVLRQLMSMAQMQQLGPSQRRDLDELRLGYSVRQADLLREAGDLASAWEAIAPLLQERPAEPRLQMALARMHLSAGEPDTAIALYETVLRERPDELDAWLGLAAAADARKDRDTAEQALEQARRIAPDRPEVLAQQARHYRARGQFAKAAEYLRLAMAAQRPAAVAQWGQPRMASNPFASRRLPGDTGLPAPAGGLPAPAFAALAAPAAAPAATLPADLDQLPPTAAGLPSPASADSPVTRALRWRTTGAPAPARSALAAPTTQAAQVAQGAALPPLPAPVATPLAASPRRLAAASPAPVRPAAARRSRSLADELAEVQAERGPGSRIEGGGALRSRDGEGGFGKLDTVQAPVEGRIAIDEVGHVVVRASPVFLSAGSVGAEPGTRRRHGTLALDPTGVTTPGDQSDAGIGLGVGIETATISADIGTVPVGFAVAGAVGGVRWEDAIGSSGLRLMVEGSRRALNDSLLSFAGTTDARTGRTWGGVRATGLRSQLSWEQDDVGLYGYGGAHALTGRAVESNSRIELGGGGYWRPRSTPDDRLEIGLNLGYQHHRHNLGGYTWGHGGYFSPQHLLALTVPLNWIGRSGRLSWGVQGSAGLQTYREDAAPYFPTDAAAQSALESLVAAGQAPTARYAARSDSGLTLNLGGALEYQITRQLDIGTRIGFERAPQYTQGVGSVYLRFSLDPRGGGSPGLRAPAGPTLY</sequence>
<dbReference type="Proteomes" id="UP001516061">
    <property type="component" value="Unassembled WGS sequence"/>
</dbReference>
<feature type="signal peptide" evidence="7">
    <location>
        <begin position="1"/>
        <end position="41"/>
    </location>
</feature>
<comment type="caution">
    <text evidence="9">The sequence shown here is derived from an EMBL/GenBank/DDBJ whole genome shotgun (WGS) entry which is preliminary data.</text>
</comment>
<dbReference type="PANTHER" id="PTHR45586">
    <property type="entry name" value="TPR REPEAT-CONTAINING PROTEIN PA4667"/>
    <property type="match status" value="1"/>
</dbReference>
<evidence type="ECO:0000313" key="9">
    <source>
        <dbReference type="EMBL" id="NRT55368.1"/>
    </source>
</evidence>
<proteinExistence type="predicted"/>
<evidence type="ECO:0000256" key="3">
    <source>
        <dbReference type="ARBA" id="ARBA00022737"/>
    </source>
</evidence>
<dbReference type="SUPFAM" id="SSF48452">
    <property type="entry name" value="TPR-like"/>
    <property type="match status" value="3"/>
</dbReference>
<dbReference type="InterPro" id="IPR008410">
    <property type="entry name" value="BCSC_C"/>
</dbReference>
<evidence type="ECO:0000256" key="2">
    <source>
        <dbReference type="ARBA" id="ARBA00022729"/>
    </source>
</evidence>
<evidence type="ECO:0000256" key="7">
    <source>
        <dbReference type="SAM" id="SignalP"/>
    </source>
</evidence>
<dbReference type="Pfam" id="PF14559">
    <property type="entry name" value="TPR_19"/>
    <property type="match status" value="2"/>
</dbReference>
<evidence type="ECO:0000256" key="4">
    <source>
        <dbReference type="ARBA" id="ARBA00022803"/>
    </source>
</evidence>
<evidence type="ECO:0000259" key="8">
    <source>
        <dbReference type="Pfam" id="PF05420"/>
    </source>
</evidence>
<evidence type="ECO:0000256" key="1">
    <source>
        <dbReference type="ARBA" id="ARBA00005186"/>
    </source>
</evidence>
<feature type="chain" id="PRO_5047033352" evidence="7">
    <location>
        <begin position="42"/>
        <end position="1471"/>
    </location>
</feature>
<feature type="region of interest" description="Disordered" evidence="6">
    <location>
        <begin position="323"/>
        <end position="379"/>
    </location>
</feature>
<dbReference type="EMBL" id="JABSNM010000003">
    <property type="protein sequence ID" value="NRT55368.1"/>
    <property type="molecule type" value="Genomic_DNA"/>
</dbReference>
<feature type="region of interest" description="Disordered" evidence="6">
    <location>
        <begin position="1148"/>
        <end position="1174"/>
    </location>
</feature>
<gene>
    <name evidence="9" type="ORF">HNQ01_001078</name>
</gene>
<feature type="domain" description="Cellulose synthase operon C C-terminal" evidence="8">
    <location>
        <begin position="1113"/>
        <end position="1452"/>
    </location>
</feature>
<dbReference type="PRINTS" id="PR01441">
    <property type="entry name" value="CELLSNTHASEC"/>
</dbReference>
<dbReference type="RefSeq" id="WP_173804336.1">
    <property type="nucleotide sequence ID" value="NZ_JABSNM010000003.1"/>
</dbReference>
<name>A0ABX2FZA5_9BURK</name>
<evidence type="ECO:0000313" key="10">
    <source>
        <dbReference type="Proteomes" id="UP001516061"/>
    </source>
</evidence>
<accession>A0ABX2FZA5</accession>
<dbReference type="InterPro" id="IPR051012">
    <property type="entry name" value="CellSynth/LPSAsmb/PSIAsmb"/>
</dbReference>
<dbReference type="Pfam" id="PF13432">
    <property type="entry name" value="TPR_16"/>
    <property type="match status" value="2"/>
</dbReference>
<dbReference type="InterPro" id="IPR003921">
    <property type="entry name" value="Cell_synth_C"/>
</dbReference>
<comment type="pathway">
    <text evidence="1">Glycan metabolism; bacterial cellulose biosynthesis.</text>
</comment>
<feature type="region of interest" description="Disordered" evidence="6">
    <location>
        <begin position="1060"/>
        <end position="1112"/>
    </location>
</feature>
<organism evidence="9 10">
    <name type="scientific">Sphaerotilus uruguayifluvii</name>
    <dbReference type="NCBI Taxonomy" id="2735897"/>
    <lineage>
        <taxon>Bacteria</taxon>
        <taxon>Pseudomonadati</taxon>
        <taxon>Pseudomonadota</taxon>
        <taxon>Betaproteobacteria</taxon>
        <taxon>Burkholderiales</taxon>
        <taxon>Sphaerotilaceae</taxon>
        <taxon>Sphaerotilus</taxon>
    </lineage>
</organism>